<dbReference type="PATRIC" id="fig|1299334.3.peg.5627"/>
<name>X8AP92_MYCXE</name>
<dbReference type="EMBL" id="JAOB01000053">
    <property type="protein sequence ID" value="EUA32630.1"/>
    <property type="molecule type" value="Genomic_DNA"/>
</dbReference>
<sequence length="66" mass="7171">MFGVPLSEQAKLRLAVLAAQLRRVVCGWIWPTATAASRARCARRTVPARASRWSPATAISKPAPSR</sequence>
<keyword evidence="2" id="KW-0436">Ligase</keyword>
<keyword evidence="2" id="KW-0030">Aminoacyl-tRNA synthetase</keyword>
<accession>X8AP92</accession>
<evidence type="ECO:0000313" key="2">
    <source>
        <dbReference type="EMBL" id="EUA32630.1"/>
    </source>
</evidence>
<dbReference type="AlphaFoldDB" id="X8AP92"/>
<feature type="region of interest" description="Disordered" evidence="1">
    <location>
        <begin position="47"/>
        <end position="66"/>
    </location>
</feature>
<evidence type="ECO:0000256" key="1">
    <source>
        <dbReference type="SAM" id="MobiDB-lite"/>
    </source>
</evidence>
<organism evidence="2">
    <name type="scientific">Mycobacterium xenopi 4042</name>
    <dbReference type="NCBI Taxonomy" id="1299334"/>
    <lineage>
        <taxon>Bacteria</taxon>
        <taxon>Bacillati</taxon>
        <taxon>Actinomycetota</taxon>
        <taxon>Actinomycetes</taxon>
        <taxon>Mycobacteriales</taxon>
        <taxon>Mycobacteriaceae</taxon>
        <taxon>Mycobacterium</taxon>
    </lineage>
</organism>
<dbReference type="GO" id="GO:0004821">
    <property type="term" value="F:histidine-tRNA ligase activity"/>
    <property type="evidence" value="ECO:0007669"/>
    <property type="project" value="UniProtKB-EC"/>
</dbReference>
<reference evidence="2" key="1">
    <citation type="submission" date="2014-01" db="EMBL/GenBank/DDBJ databases">
        <authorList>
            <person name="Brown-Elliot B."/>
            <person name="Wallace R."/>
            <person name="Lenaerts A."/>
            <person name="Ordway D."/>
            <person name="DeGroote M.A."/>
            <person name="Parker T."/>
            <person name="Sizemore C."/>
            <person name="Tallon L.J."/>
            <person name="Sadzewicz L.K."/>
            <person name="Sengamalay N."/>
            <person name="Fraser C.M."/>
            <person name="Hine E."/>
            <person name="Shefchek K.A."/>
            <person name="Das S.P."/>
            <person name="Tettelin H."/>
        </authorList>
    </citation>
    <scope>NUCLEOTIDE SEQUENCE [LARGE SCALE GENOMIC DNA]</scope>
    <source>
        <strain evidence="2">4042</strain>
    </source>
</reference>
<comment type="caution">
    <text evidence="2">The sequence shown here is derived from an EMBL/GenBank/DDBJ whole genome shotgun (WGS) entry which is preliminary data.</text>
</comment>
<dbReference type="EC" id="6.1.1.21" evidence="2"/>
<protein>
    <submittedName>
        <fullName evidence="2">Histidyl-tRNA synthetase domain protein</fullName>
        <ecNumber evidence="2">6.1.1.21</ecNumber>
    </submittedName>
</protein>
<proteinExistence type="predicted"/>
<gene>
    <name evidence="2" type="primary">hisS</name>
    <name evidence="2" type="ORF">I553_10262</name>
</gene>